<keyword evidence="1" id="KW-0175">Coiled coil</keyword>
<accession>A0ABT4D0Z2</accession>
<dbReference type="Proteomes" id="UP001078443">
    <property type="component" value="Unassembled WGS sequence"/>
</dbReference>
<gene>
    <name evidence="2" type="ORF">OW763_11205</name>
</gene>
<protein>
    <recommendedName>
        <fullName evidence="4">Flagellar protein FliS</fullName>
    </recommendedName>
</protein>
<proteinExistence type="predicted"/>
<evidence type="ECO:0008006" key="4">
    <source>
        <dbReference type="Google" id="ProtNLM"/>
    </source>
</evidence>
<reference evidence="2" key="1">
    <citation type="submission" date="2022-12" db="EMBL/GenBank/DDBJ databases">
        <authorList>
            <person name="Wang J."/>
        </authorList>
    </citation>
    <scope>NUCLEOTIDE SEQUENCE</scope>
    <source>
        <strain evidence="2">HY-45-18</strain>
    </source>
</reference>
<dbReference type="RefSeq" id="WP_268041232.1">
    <property type="nucleotide sequence ID" value="NZ_JAPQER010000004.1"/>
</dbReference>
<feature type="coiled-coil region" evidence="1">
    <location>
        <begin position="92"/>
        <end position="119"/>
    </location>
</feature>
<sequence>MLKKIINILKKRKKTIPEQSLAYTKEKLQQLIYNDGKILDVELNKRLIILVKKIEGLIEKNYHLEILDELNGVLLALIESSINKNGELIGSADKIKETLKQYEKFIDEMIKKYEEEQNKQFKTEQKFLNDEFNKFSDVVESMSDDIKKGKGSI</sequence>
<evidence type="ECO:0000313" key="3">
    <source>
        <dbReference type="Proteomes" id="UP001078443"/>
    </source>
</evidence>
<dbReference type="EMBL" id="JAPQER010000004">
    <property type="protein sequence ID" value="MCY6484909.1"/>
    <property type="molecule type" value="Genomic_DNA"/>
</dbReference>
<evidence type="ECO:0000256" key="1">
    <source>
        <dbReference type="SAM" id="Coils"/>
    </source>
</evidence>
<comment type="caution">
    <text evidence="2">The sequence shown here is derived from an EMBL/GenBank/DDBJ whole genome shotgun (WGS) entry which is preliminary data.</text>
</comment>
<evidence type="ECO:0000313" key="2">
    <source>
        <dbReference type="EMBL" id="MCY6484909.1"/>
    </source>
</evidence>
<keyword evidence="3" id="KW-1185">Reference proteome</keyword>
<organism evidence="2 3">
    <name type="scientific">Clostridium aestuarii</name>
    <dbReference type="NCBI Taxonomy" id="338193"/>
    <lineage>
        <taxon>Bacteria</taxon>
        <taxon>Bacillati</taxon>
        <taxon>Bacillota</taxon>
        <taxon>Clostridia</taxon>
        <taxon>Eubacteriales</taxon>
        <taxon>Clostridiaceae</taxon>
        <taxon>Clostridium</taxon>
    </lineage>
</organism>
<name>A0ABT4D0Z2_9CLOT</name>